<dbReference type="InterPro" id="IPR058245">
    <property type="entry name" value="NreC/VraR/RcsB-like_REC"/>
</dbReference>
<dbReference type="SMART" id="SM00448">
    <property type="entry name" value="REC"/>
    <property type="match status" value="1"/>
</dbReference>
<dbReference type="InterPro" id="IPR011006">
    <property type="entry name" value="CheY-like_superfamily"/>
</dbReference>
<feature type="domain" description="Response regulatory" evidence="5">
    <location>
        <begin position="17"/>
        <end position="132"/>
    </location>
</feature>
<evidence type="ECO:0000259" key="5">
    <source>
        <dbReference type="PROSITE" id="PS50110"/>
    </source>
</evidence>
<dbReference type="CDD" id="cd17535">
    <property type="entry name" value="REC_NarL-like"/>
    <property type="match status" value="1"/>
</dbReference>
<dbReference type="InterPro" id="IPR001789">
    <property type="entry name" value="Sig_transdc_resp-reg_receiver"/>
</dbReference>
<dbReference type="RefSeq" id="WP_104121793.1">
    <property type="nucleotide sequence ID" value="NZ_PRKW01000005.1"/>
</dbReference>
<dbReference type="PANTHER" id="PTHR43214">
    <property type="entry name" value="TWO-COMPONENT RESPONSE REGULATOR"/>
    <property type="match status" value="1"/>
</dbReference>
<accession>A0A2S5IV00</accession>
<sequence>MNSLGTDATGRPSRRVRVFIGEEHELVRQGLSDLLEDQGCEVVGGSGSAVEASREVAHLRPDVVILDHRLADGTGPEVCRTIRSIDPGIRCVMLTSFDDEAAVRSTILAGACGYLLKEVGNDRLIRGVRRAAVGETLLAPGTINRARERLSWMLSDRPALFTPVEGQVASGIIAGMSNREIGASWACPTPSSPVWCPPSWPPSTTHRILHLEPFHRSSIPGTPSSAGAKCM</sequence>
<keyword evidence="2 6" id="KW-0238">DNA-binding</keyword>
<name>A0A2S5IV00_9MICC</name>
<protein>
    <submittedName>
        <fullName evidence="6">DNA-binding response regulator</fullName>
    </submittedName>
</protein>
<evidence type="ECO:0000256" key="2">
    <source>
        <dbReference type="ARBA" id="ARBA00023125"/>
    </source>
</evidence>
<evidence type="ECO:0000313" key="7">
    <source>
        <dbReference type="Proteomes" id="UP000239297"/>
    </source>
</evidence>
<dbReference type="GO" id="GO:0003677">
    <property type="term" value="F:DNA binding"/>
    <property type="evidence" value="ECO:0007669"/>
    <property type="project" value="UniProtKB-KW"/>
</dbReference>
<dbReference type="Gene3D" id="3.40.50.2300">
    <property type="match status" value="1"/>
</dbReference>
<dbReference type="PANTHER" id="PTHR43214:SF24">
    <property type="entry name" value="TRANSCRIPTIONAL REGULATORY PROTEIN NARL-RELATED"/>
    <property type="match status" value="1"/>
</dbReference>
<keyword evidence="1" id="KW-0805">Transcription regulation</keyword>
<keyword evidence="3" id="KW-0804">Transcription</keyword>
<comment type="caution">
    <text evidence="6">The sequence shown here is derived from an EMBL/GenBank/DDBJ whole genome shotgun (WGS) entry which is preliminary data.</text>
</comment>
<evidence type="ECO:0000256" key="3">
    <source>
        <dbReference type="ARBA" id="ARBA00023163"/>
    </source>
</evidence>
<dbReference type="Proteomes" id="UP000239297">
    <property type="component" value="Unassembled WGS sequence"/>
</dbReference>
<proteinExistence type="predicted"/>
<dbReference type="InterPro" id="IPR039420">
    <property type="entry name" value="WalR-like"/>
</dbReference>
<dbReference type="PROSITE" id="PS50110">
    <property type="entry name" value="RESPONSE_REGULATORY"/>
    <property type="match status" value="1"/>
</dbReference>
<organism evidence="6 7">
    <name type="scientific">Arthrobacter pityocampae</name>
    <dbReference type="NCBI Taxonomy" id="547334"/>
    <lineage>
        <taxon>Bacteria</taxon>
        <taxon>Bacillati</taxon>
        <taxon>Actinomycetota</taxon>
        <taxon>Actinomycetes</taxon>
        <taxon>Micrococcales</taxon>
        <taxon>Micrococcaceae</taxon>
        <taxon>Arthrobacter</taxon>
    </lineage>
</organism>
<keyword evidence="7" id="KW-1185">Reference proteome</keyword>
<dbReference type="Pfam" id="PF00072">
    <property type="entry name" value="Response_reg"/>
    <property type="match status" value="1"/>
</dbReference>
<dbReference type="AlphaFoldDB" id="A0A2S5IV00"/>
<keyword evidence="4" id="KW-0597">Phosphoprotein</keyword>
<dbReference type="GO" id="GO:0000160">
    <property type="term" value="P:phosphorelay signal transduction system"/>
    <property type="evidence" value="ECO:0007669"/>
    <property type="project" value="InterPro"/>
</dbReference>
<evidence type="ECO:0000313" key="6">
    <source>
        <dbReference type="EMBL" id="PPB48388.1"/>
    </source>
</evidence>
<gene>
    <name evidence="6" type="ORF">C4K88_11560</name>
</gene>
<dbReference type="SUPFAM" id="SSF52172">
    <property type="entry name" value="CheY-like"/>
    <property type="match status" value="1"/>
</dbReference>
<evidence type="ECO:0000256" key="4">
    <source>
        <dbReference type="PROSITE-ProRule" id="PRU00169"/>
    </source>
</evidence>
<dbReference type="EMBL" id="PRKW01000005">
    <property type="protein sequence ID" value="PPB48388.1"/>
    <property type="molecule type" value="Genomic_DNA"/>
</dbReference>
<dbReference type="OrthoDB" id="9808843at2"/>
<evidence type="ECO:0000256" key="1">
    <source>
        <dbReference type="ARBA" id="ARBA00023015"/>
    </source>
</evidence>
<feature type="modified residue" description="4-aspartylphosphate" evidence="4">
    <location>
        <position position="67"/>
    </location>
</feature>
<reference evidence="6 7" key="1">
    <citation type="journal article" date="2014" name="Int. J. Syst. Evol. Microbiol.">
        <title>Arthrobacter pityocampae sp. nov., isolated from Thaumetopoea pityocampa (Lep., Thaumetopoeidae).</title>
        <authorList>
            <person name="Ince I.A."/>
            <person name="Demirbag Z."/>
            <person name="Kati H."/>
        </authorList>
    </citation>
    <scope>NUCLEOTIDE SEQUENCE [LARGE SCALE GENOMIC DNA]</scope>
    <source>
        <strain evidence="6 7">Tp2</strain>
    </source>
</reference>